<dbReference type="InterPro" id="IPR036059">
    <property type="entry name" value="TldD/PmbA_sf"/>
</dbReference>
<dbReference type="NCBIfam" id="NF008268">
    <property type="entry name" value="PRK11040.1"/>
    <property type="match status" value="1"/>
</dbReference>
<dbReference type="Pfam" id="PF19289">
    <property type="entry name" value="PmbA_TldD_3rd"/>
    <property type="match status" value="1"/>
</dbReference>
<dbReference type="PANTHER" id="PTHR43421">
    <property type="entry name" value="METALLOPROTEASE PMBA"/>
    <property type="match status" value="1"/>
</dbReference>
<sequence length="437" mass="47159">MSLENTAQLAIDLLKTHDITDYEISISSSSGVSTAVRLGKVETLEYHLDKSFDINVYMGNSKGHASSVDLSDDGILKTIESACLIAKYTQDDPFNGLAPKELMAFDVPDLDMYHPWELDPSHSIELATQCEAAALDQDDISNSDGAEVSSFQGEGLYANSNGMMSVQKGAKHSLSCSVIAKKNKDMQTGYEYTAALDAQDLEAPELVGKKVAKLAADKLGARSLSSRKCPVIFSPRLSGGLFSQLIGALAGARQYKKSTFLLNSIDQIVLPETISVLENPFALKTIGAKAFDRDGVLKRRQYFVESGQVKSYVLSQYSANQLGLQTTANSGGVNNLIIEHQFKGDLGDMIKTMDKGVLVTELMGQGVNTTTGDYSRGALGFWVENGEIQYPVSGITIAGNLKDMLLGIEQIGTDVDHRNNIKVGSIMINQMTIAGEV</sequence>
<dbReference type="Pfam" id="PF01523">
    <property type="entry name" value="PmbA_TldD_1st"/>
    <property type="match status" value="1"/>
</dbReference>
<dbReference type="InterPro" id="IPR045569">
    <property type="entry name" value="Metalloprtase-TldD/E_C"/>
</dbReference>
<dbReference type="GO" id="GO:0006508">
    <property type="term" value="P:proteolysis"/>
    <property type="evidence" value="ECO:0007669"/>
    <property type="project" value="InterPro"/>
</dbReference>
<dbReference type="InterPro" id="IPR045570">
    <property type="entry name" value="Metalloprtase-TldD/E_cen_dom"/>
</dbReference>
<gene>
    <name evidence="4" type="ORF">MNB_SUP05-4-645</name>
</gene>
<dbReference type="InterPro" id="IPR002510">
    <property type="entry name" value="Metalloprtase-TldD/E_N"/>
</dbReference>
<dbReference type="AlphaFoldDB" id="A0A1W1D9Q3"/>
<reference evidence="4" key="1">
    <citation type="submission" date="2016-10" db="EMBL/GenBank/DDBJ databases">
        <authorList>
            <person name="de Groot N.N."/>
        </authorList>
    </citation>
    <scope>NUCLEOTIDE SEQUENCE</scope>
</reference>
<feature type="domain" description="Metalloprotease TldD/E N-terminal" evidence="1">
    <location>
        <begin position="22"/>
        <end position="86"/>
    </location>
</feature>
<feature type="domain" description="Metalloprotease TldD/E C-terminal" evidence="2">
    <location>
        <begin position="227"/>
        <end position="435"/>
    </location>
</feature>
<organism evidence="4">
    <name type="scientific">hydrothermal vent metagenome</name>
    <dbReference type="NCBI Taxonomy" id="652676"/>
    <lineage>
        <taxon>unclassified sequences</taxon>
        <taxon>metagenomes</taxon>
        <taxon>ecological metagenomes</taxon>
    </lineage>
</organism>
<evidence type="ECO:0000259" key="3">
    <source>
        <dbReference type="Pfam" id="PF19290"/>
    </source>
</evidence>
<name>A0A1W1D9Q3_9ZZZZ</name>
<accession>A0A1W1D9Q3</accession>
<evidence type="ECO:0000259" key="1">
    <source>
        <dbReference type="Pfam" id="PF01523"/>
    </source>
</evidence>
<dbReference type="EMBL" id="FPHR01000021">
    <property type="protein sequence ID" value="SFV77343.1"/>
    <property type="molecule type" value="Genomic_DNA"/>
</dbReference>
<dbReference type="GO" id="GO:0005829">
    <property type="term" value="C:cytosol"/>
    <property type="evidence" value="ECO:0007669"/>
    <property type="project" value="TreeGrafter"/>
</dbReference>
<dbReference type="GO" id="GO:0008237">
    <property type="term" value="F:metallopeptidase activity"/>
    <property type="evidence" value="ECO:0007669"/>
    <property type="project" value="InterPro"/>
</dbReference>
<dbReference type="Pfam" id="PF19290">
    <property type="entry name" value="PmbA_TldD_2nd"/>
    <property type="match status" value="1"/>
</dbReference>
<dbReference type="Gene3D" id="3.30.2290.10">
    <property type="entry name" value="PmbA/TldD superfamily"/>
    <property type="match status" value="1"/>
</dbReference>
<proteinExistence type="predicted"/>
<dbReference type="InterPro" id="IPR047657">
    <property type="entry name" value="PmbA"/>
</dbReference>
<evidence type="ECO:0000313" key="4">
    <source>
        <dbReference type="EMBL" id="SFV77343.1"/>
    </source>
</evidence>
<protein>
    <submittedName>
        <fullName evidence="4">TldE protein, part of TldE/TldD proteolytic complex</fullName>
    </submittedName>
</protein>
<feature type="domain" description="Metalloprotease TldD/E central" evidence="3">
    <location>
        <begin position="113"/>
        <end position="219"/>
    </location>
</feature>
<evidence type="ECO:0000259" key="2">
    <source>
        <dbReference type="Pfam" id="PF19289"/>
    </source>
</evidence>
<dbReference type="InterPro" id="IPR035068">
    <property type="entry name" value="TldD/PmbA_N"/>
</dbReference>
<dbReference type="SUPFAM" id="SSF111283">
    <property type="entry name" value="Putative modulator of DNA gyrase, PmbA/TldD"/>
    <property type="match status" value="1"/>
</dbReference>
<dbReference type="PANTHER" id="PTHR43421:SF1">
    <property type="entry name" value="METALLOPROTEASE PMBA"/>
    <property type="match status" value="1"/>
</dbReference>